<dbReference type="InterPro" id="IPR004108">
    <property type="entry name" value="Fe_hydrogenase_lsu_C"/>
</dbReference>
<name>A0A8K0K9I8_LADFU</name>
<keyword evidence="5" id="KW-1185">Reference proteome</keyword>
<dbReference type="SUPFAM" id="SSF53920">
    <property type="entry name" value="Fe-only hydrogenase"/>
    <property type="match status" value="1"/>
</dbReference>
<sequence length="471" mass="52515">MNAMASMFSGALQLTNLDDFITPSQECIKPIKIEKTVSSTGAKIKIEDDGSYVQIRESGERETLAKVEISLSDCLACSGCITSAEGVLVAQQSHAEAGKVFLHNLQLKNEGKSEEAHIICVSLSVQPILSLAVQYGLTPQETSLKLSGFFRLMGADVVIEMSHAEDLSLMECQEEFVNRFRKKEAGKPEKPLPMLSSSCPGWICYAEKTHGSFILPYISQSKSPQQITGSLLRRQFGEKLYHLSLAPCYDKKLEASRMDFQDSLGIKDVECVLTPVELEQMFQEKGLRLTEVEPKPLDPFPYTQIPLPISSHIGSGSGGYAHHTFVYACKELFGEVPSDVAFKPLRNADMMEATYEKDGKVLLRFVIANGFRNIQNVVQRLKRGKCTWDFVEIMACPSGCLNGGAQIRPSDGKPSKELVTELEAQYRQLPLREPHHSSHLKESWSEEEEQSIMKTAYHAIEKQTNALNIKW</sequence>
<gene>
    <name evidence="4" type="ORF">J437_LFUL010407</name>
</gene>
<evidence type="ECO:0000259" key="3">
    <source>
        <dbReference type="Pfam" id="PF02906"/>
    </source>
</evidence>
<feature type="domain" description="Iron hydrogenase large subunit C-terminal" evidence="3">
    <location>
        <begin position="120"/>
        <end position="404"/>
    </location>
</feature>
<dbReference type="PANTHER" id="PTHR11615">
    <property type="entry name" value="NITRATE, FORMATE, IRON DEHYDROGENASE"/>
    <property type="match status" value="1"/>
</dbReference>
<evidence type="ECO:0000313" key="4">
    <source>
        <dbReference type="EMBL" id="KAG8230156.1"/>
    </source>
</evidence>
<organism evidence="4 5">
    <name type="scientific">Ladona fulva</name>
    <name type="common">Scarce chaser dragonfly</name>
    <name type="synonym">Libellula fulva</name>
    <dbReference type="NCBI Taxonomy" id="123851"/>
    <lineage>
        <taxon>Eukaryota</taxon>
        <taxon>Metazoa</taxon>
        <taxon>Ecdysozoa</taxon>
        <taxon>Arthropoda</taxon>
        <taxon>Hexapoda</taxon>
        <taxon>Insecta</taxon>
        <taxon>Pterygota</taxon>
        <taxon>Palaeoptera</taxon>
        <taxon>Odonata</taxon>
        <taxon>Epiprocta</taxon>
        <taxon>Anisoptera</taxon>
        <taxon>Libelluloidea</taxon>
        <taxon>Libellulidae</taxon>
        <taxon>Ladona</taxon>
    </lineage>
</organism>
<reference evidence="4" key="2">
    <citation type="submission" date="2017-10" db="EMBL/GenBank/DDBJ databases">
        <title>Ladona fulva Genome sequencing and assembly.</title>
        <authorList>
            <person name="Murali S."/>
            <person name="Richards S."/>
            <person name="Bandaranaike D."/>
            <person name="Bellair M."/>
            <person name="Blankenburg K."/>
            <person name="Chao H."/>
            <person name="Dinh H."/>
            <person name="Doddapaneni H."/>
            <person name="Dugan-Rocha S."/>
            <person name="Elkadiri S."/>
            <person name="Gnanaolivu R."/>
            <person name="Hernandez B."/>
            <person name="Skinner E."/>
            <person name="Javaid M."/>
            <person name="Lee S."/>
            <person name="Li M."/>
            <person name="Ming W."/>
            <person name="Munidasa M."/>
            <person name="Muniz J."/>
            <person name="Nguyen L."/>
            <person name="Hughes D."/>
            <person name="Osuji N."/>
            <person name="Pu L.-L."/>
            <person name="Puazo M."/>
            <person name="Qu C."/>
            <person name="Quiroz J."/>
            <person name="Raj R."/>
            <person name="Weissenberger G."/>
            <person name="Xin Y."/>
            <person name="Zou X."/>
            <person name="Han Y."/>
            <person name="Worley K."/>
            <person name="Muzny D."/>
            <person name="Gibbs R."/>
        </authorList>
    </citation>
    <scope>NUCLEOTIDE SEQUENCE</scope>
    <source>
        <strain evidence="4">Sampled in the wild</strain>
    </source>
</reference>
<dbReference type="Proteomes" id="UP000792457">
    <property type="component" value="Unassembled WGS sequence"/>
</dbReference>
<dbReference type="Pfam" id="PF02906">
    <property type="entry name" value="Fe_hyd_lg_C"/>
    <property type="match status" value="1"/>
</dbReference>
<dbReference type="InterPro" id="IPR009016">
    <property type="entry name" value="Fe_hydrogenase"/>
</dbReference>
<evidence type="ECO:0000313" key="5">
    <source>
        <dbReference type="Proteomes" id="UP000792457"/>
    </source>
</evidence>
<accession>A0A8K0K9I8</accession>
<protein>
    <recommendedName>
        <fullName evidence="3">Iron hydrogenase large subunit C-terminal domain-containing protein</fullName>
    </recommendedName>
</protein>
<dbReference type="AlphaFoldDB" id="A0A8K0K9I8"/>
<dbReference type="Gene3D" id="3.40.50.1780">
    <property type="match status" value="1"/>
</dbReference>
<evidence type="ECO:0000256" key="1">
    <source>
        <dbReference type="ARBA" id="ARBA00006596"/>
    </source>
</evidence>
<comment type="function">
    <text evidence="2">Component of the cytosolic iron-sulfur (Fe/S) protein assembly machinery. Required for maturation of extramitochondrial Fe/S proteins.</text>
</comment>
<reference evidence="4" key="1">
    <citation type="submission" date="2013-04" db="EMBL/GenBank/DDBJ databases">
        <authorList>
            <person name="Qu J."/>
            <person name="Murali S.C."/>
            <person name="Bandaranaike D."/>
            <person name="Bellair M."/>
            <person name="Blankenburg K."/>
            <person name="Chao H."/>
            <person name="Dinh H."/>
            <person name="Doddapaneni H."/>
            <person name="Downs B."/>
            <person name="Dugan-Rocha S."/>
            <person name="Elkadiri S."/>
            <person name="Gnanaolivu R.D."/>
            <person name="Hernandez B."/>
            <person name="Javaid M."/>
            <person name="Jayaseelan J.C."/>
            <person name="Lee S."/>
            <person name="Li M."/>
            <person name="Ming W."/>
            <person name="Munidasa M."/>
            <person name="Muniz J."/>
            <person name="Nguyen L."/>
            <person name="Ongeri F."/>
            <person name="Osuji N."/>
            <person name="Pu L.-L."/>
            <person name="Puazo M."/>
            <person name="Qu C."/>
            <person name="Quiroz J."/>
            <person name="Raj R."/>
            <person name="Weissenberger G."/>
            <person name="Xin Y."/>
            <person name="Zou X."/>
            <person name="Han Y."/>
            <person name="Richards S."/>
            <person name="Worley K."/>
            <person name="Muzny D."/>
            <person name="Gibbs R."/>
        </authorList>
    </citation>
    <scope>NUCLEOTIDE SEQUENCE</scope>
    <source>
        <strain evidence="4">Sampled in the wild</strain>
    </source>
</reference>
<dbReference type="InterPro" id="IPR050340">
    <property type="entry name" value="Cytosolic_Fe-S_CAF"/>
</dbReference>
<comment type="similarity">
    <text evidence="1">Belongs to the NARF family.</text>
</comment>
<dbReference type="Gene3D" id="3.40.950.10">
    <property type="entry name" value="Fe-only Hydrogenase (Larger Subunit), Chain L, domain 3"/>
    <property type="match status" value="1"/>
</dbReference>
<proteinExistence type="inferred from homology"/>
<dbReference type="OrthoDB" id="10253113at2759"/>
<dbReference type="EMBL" id="KZ308468">
    <property type="protein sequence ID" value="KAG8230156.1"/>
    <property type="molecule type" value="Genomic_DNA"/>
</dbReference>
<evidence type="ECO:0000256" key="2">
    <source>
        <dbReference type="ARBA" id="ARBA00025700"/>
    </source>
</evidence>
<comment type="caution">
    <text evidence="4">The sequence shown here is derived from an EMBL/GenBank/DDBJ whole genome shotgun (WGS) entry which is preliminary data.</text>
</comment>